<organism evidence="2 3">
    <name type="scientific">Chryseobacterium lactis</name>
    <dbReference type="NCBI Taxonomy" id="1241981"/>
    <lineage>
        <taxon>Bacteria</taxon>
        <taxon>Pseudomonadati</taxon>
        <taxon>Bacteroidota</taxon>
        <taxon>Flavobacteriia</taxon>
        <taxon>Flavobacteriales</taxon>
        <taxon>Weeksellaceae</taxon>
        <taxon>Chryseobacterium group</taxon>
        <taxon>Chryseobacterium</taxon>
    </lineage>
</organism>
<dbReference type="EMBL" id="CP033924">
    <property type="protein sequence ID" value="AZA82159.1"/>
    <property type="molecule type" value="Genomic_DNA"/>
</dbReference>
<name>A0A3G6RLY6_CHRLC</name>
<gene>
    <name evidence="2" type="ORF">C1637_09985</name>
    <name evidence="1" type="ORF">EG342_09710</name>
</gene>
<reference evidence="1 4" key="2">
    <citation type="submission" date="2018-11" db="EMBL/GenBank/DDBJ databases">
        <title>Proposal to divide the Flavobacteriaceae and reorganize its genera based on Amino Acid Identity values calculated from whole genome sequences.</title>
        <authorList>
            <person name="Nicholson A.C."/>
            <person name="Gulvik C.A."/>
            <person name="Whitney A.M."/>
            <person name="Humrighouse B.W."/>
            <person name="Bell M."/>
            <person name="Holmes B."/>
            <person name="Steigerwalt A.G."/>
            <person name="Villarma A."/>
            <person name="Sheth M."/>
            <person name="Batra D."/>
            <person name="Pryor J."/>
            <person name="Bernardet J.-F."/>
            <person name="Hugo C."/>
            <person name="Kampfer P."/>
            <person name="Newman J."/>
            <person name="McQuiston J.R."/>
        </authorList>
    </citation>
    <scope>NUCLEOTIDE SEQUENCE [LARGE SCALE GENOMIC DNA]</scope>
    <source>
        <strain evidence="1 4">KC_1864</strain>
    </source>
</reference>
<dbReference type="OrthoDB" id="658058at2"/>
<sequence>MYRLNNLKRNVLITPDEVIFHAATDQQIAERQILQNIIVAEERWIANAICDKFYEDFISKKNVTVTQENKADLLQKINTSFELDGLNPIKDSDLKIGMIINAIEFVDNLWYVKLWERFLWKLSAECVDMTSIVPSWLRHTSIGQQMNNPNAIGGNGASSASGGVKEINFKQASSIQDRIDPLIERMHLWICQNKENFPLYCKDCGGCGCDGELTGVDGVSHIRKTNFITNIYED</sequence>
<evidence type="ECO:0000313" key="2">
    <source>
        <dbReference type="EMBL" id="PNW14164.1"/>
    </source>
</evidence>
<dbReference type="RefSeq" id="WP_103291527.1">
    <property type="nucleotide sequence ID" value="NZ_CP033924.1"/>
</dbReference>
<dbReference type="Proteomes" id="UP000279972">
    <property type="component" value="Chromosome"/>
</dbReference>
<keyword evidence="4" id="KW-1185">Reference proteome</keyword>
<evidence type="ECO:0000313" key="1">
    <source>
        <dbReference type="EMBL" id="AZA82159.1"/>
    </source>
</evidence>
<evidence type="ECO:0000313" key="3">
    <source>
        <dbReference type="Proteomes" id="UP000236262"/>
    </source>
</evidence>
<evidence type="ECO:0000313" key="4">
    <source>
        <dbReference type="Proteomes" id="UP000279972"/>
    </source>
</evidence>
<accession>A0A3G6RLY6</accession>
<proteinExistence type="predicted"/>
<dbReference type="Proteomes" id="UP000236262">
    <property type="component" value="Unassembled WGS sequence"/>
</dbReference>
<dbReference type="KEGG" id="clac:EG342_09710"/>
<protein>
    <submittedName>
        <fullName evidence="2">Uncharacterized protein</fullName>
    </submittedName>
</protein>
<dbReference type="AlphaFoldDB" id="A0A3G6RLY6"/>
<reference evidence="2 3" key="1">
    <citation type="submission" date="2018-01" db="EMBL/GenBank/DDBJ databases">
        <title>Draft genome sequences of Chryseobacterium lactis NCTC11390, Chryseobacterium oncorhynchi 701B-08, and Chryseobacterium viscerum 687B-08.</title>
        <authorList>
            <person name="Jeong J.-J."/>
            <person name="Lee Y.J."/>
            <person name="Park B."/>
            <person name="Choi I.-G."/>
            <person name="Kim K.D."/>
        </authorList>
    </citation>
    <scope>NUCLEOTIDE SEQUENCE [LARGE SCALE GENOMIC DNA]</scope>
    <source>
        <strain evidence="2 3">NCTC11390</strain>
    </source>
</reference>
<dbReference type="EMBL" id="PPEH01000003">
    <property type="protein sequence ID" value="PNW14164.1"/>
    <property type="molecule type" value="Genomic_DNA"/>
</dbReference>